<name>A0A819TXW3_9BILA</name>
<evidence type="ECO:0000256" key="1">
    <source>
        <dbReference type="ARBA" id="ARBA00022729"/>
    </source>
</evidence>
<keyword evidence="1" id="KW-0732">Signal</keyword>
<comment type="caution">
    <text evidence="5">The sequence shown here is derived from an EMBL/GenBank/DDBJ whole genome shotgun (WGS) entry which is preliminary data.</text>
</comment>
<dbReference type="CDD" id="cd05819">
    <property type="entry name" value="NHL"/>
    <property type="match status" value="1"/>
</dbReference>
<dbReference type="Pfam" id="PF01436">
    <property type="entry name" value="NHL"/>
    <property type="match status" value="2"/>
</dbReference>
<evidence type="ECO:0000256" key="3">
    <source>
        <dbReference type="ARBA" id="ARBA00023180"/>
    </source>
</evidence>
<dbReference type="PANTHER" id="PTHR10680">
    <property type="entry name" value="PEPTIDYL-GLYCINE ALPHA-AMIDATING MONOOXYGENASE"/>
    <property type="match status" value="1"/>
</dbReference>
<dbReference type="PROSITE" id="PS51125">
    <property type="entry name" value="NHL"/>
    <property type="match status" value="2"/>
</dbReference>
<feature type="repeat" description="NHL" evidence="4">
    <location>
        <begin position="481"/>
        <end position="511"/>
    </location>
</feature>
<protein>
    <submittedName>
        <fullName evidence="5">Uncharacterized protein</fullName>
    </submittedName>
</protein>
<evidence type="ECO:0000313" key="6">
    <source>
        <dbReference type="Proteomes" id="UP000663844"/>
    </source>
</evidence>
<organism evidence="5 6">
    <name type="scientific">Adineta steineri</name>
    <dbReference type="NCBI Taxonomy" id="433720"/>
    <lineage>
        <taxon>Eukaryota</taxon>
        <taxon>Metazoa</taxon>
        <taxon>Spiralia</taxon>
        <taxon>Gnathifera</taxon>
        <taxon>Rotifera</taxon>
        <taxon>Eurotatoria</taxon>
        <taxon>Bdelloidea</taxon>
        <taxon>Adinetida</taxon>
        <taxon>Adinetidae</taxon>
        <taxon>Adineta</taxon>
    </lineage>
</organism>
<dbReference type="Gene3D" id="2.120.10.30">
    <property type="entry name" value="TolB, C-terminal domain"/>
    <property type="match status" value="2"/>
</dbReference>
<evidence type="ECO:0000313" key="5">
    <source>
        <dbReference type="EMBL" id="CAF4085126.1"/>
    </source>
</evidence>
<feature type="repeat" description="NHL" evidence="4">
    <location>
        <begin position="425"/>
        <end position="456"/>
    </location>
</feature>
<dbReference type="SUPFAM" id="SSF101898">
    <property type="entry name" value="NHL repeat"/>
    <property type="match status" value="1"/>
</dbReference>
<accession>A0A819TXW3</accession>
<sequence>EQRLDQLIQSQINQFQLVTPNSLLNIFNLIRETIGANMIISVYGLLTVYGKCNCGTSWTCTQSSQGMMTGCYPLESLLQTTLQCFYNQSCIDSTNKFAQLNISSLKTSQYQVNTTIQLILNNLMIEEYIVNKSYEDYFNQCAPSSCSYNYMKNYQITEGIINIVGLYSGLAETTINTNTTTIDVLTTKKIILTTSTIETTMLTTSTNSHTTTKNISKFSKWKQNAITVAGRNEKGQELNQLDSPRGIFVGRNKNIFIADCFNHRIVEWKYNANEGQIIAGGNGYGNRADQLYNPTDMIVDQQNHSIIIADYGNRRVIHWMNQNQQILIHNSDCYALATDKYGFLYVSNWGKNEVRRWKMGEYNNEGIVVAGGNGQGDQFNQLKNPTFLFVDENQSVYVSDYHNNRVMKWRKGAKAGIIVAGGNGKGKNLNQLSCPQGLIVDDFGRIYVADFYNHRVMRWSEGKEEGEVIVGGNGEGNQSNQLNLPRDLSFDDEGNLYVTDYFNHRIQKFEI</sequence>
<reference evidence="5" key="1">
    <citation type="submission" date="2021-02" db="EMBL/GenBank/DDBJ databases">
        <authorList>
            <person name="Nowell W R."/>
        </authorList>
    </citation>
    <scope>NUCLEOTIDE SEQUENCE</scope>
</reference>
<proteinExistence type="predicted"/>
<dbReference type="PANTHER" id="PTHR10680:SF14">
    <property type="entry name" value="PEPTIDYL-GLYCINE ALPHA-AMIDATING MONOOXYGENASE"/>
    <property type="match status" value="1"/>
</dbReference>
<keyword evidence="2" id="KW-0677">Repeat</keyword>
<dbReference type="InterPro" id="IPR001258">
    <property type="entry name" value="NHL_repeat"/>
</dbReference>
<feature type="non-terminal residue" evidence="5">
    <location>
        <position position="511"/>
    </location>
</feature>
<gene>
    <name evidence="5" type="ORF">OXD698_LOCUS34560</name>
</gene>
<dbReference type="EMBL" id="CAJOAZ010005041">
    <property type="protein sequence ID" value="CAF4085126.1"/>
    <property type="molecule type" value="Genomic_DNA"/>
</dbReference>
<dbReference type="InterPro" id="IPR011042">
    <property type="entry name" value="6-blade_b-propeller_TolB-like"/>
</dbReference>
<evidence type="ECO:0000256" key="2">
    <source>
        <dbReference type="ARBA" id="ARBA00022737"/>
    </source>
</evidence>
<dbReference type="AlphaFoldDB" id="A0A819TXW3"/>
<dbReference type="Proteomes" id="UP000663844">
    <property type="component" value="Unassembled WGS sequence"/>
</dbReference>
<keyword evidence="3" id="KW-0325">Glycoprotein</keyword>
<evidence type="ECO:0000256" key="4">
    <source>
        <dbReference type="PROSITE-ProRule" id="PRU00504"/>
    </source>
</evidence>